<name>A0ABT5WLZ3_9SPHN</name>
<dbReference type="Proteomes" id="UP001216253">
    <property type="component" value="Unassembled WGS sequence"/>
</dbReference>
<gene>
    <name evidence="2" type="ORF">PYV00_04955</name>
</gene>
<evidence type="ECO:0000313" key="2">
    <source>
        <dbReference type="EMBL" id="MDE8651068.1"/>
    </source>
</evidence>
<comment type="caution">
    <text evidence="2">The sequence shown here is derived from an EMBL/GenBank/DDBJ whole genome shotgun (WGS) entry which is preliminary data.</text>
</comment>
<sequence>MTATTANRPLAVLLAVALMATFWTATLSNPAQHQSESVPMALASPASAPVLM</sequence>
<proteinExistence type="predicted"/>
<accession>A0ABT5WLZ3</accession>
<dbReference type="EMBL" id="JARESE010000013">
    <property type="protein sequence ID" value="MDE8651068.1"/>
    <property type="molecule type" value="Genomic_DNA"/>
</dbReference>
<protein>
    <submittedName>
        <fullName evidence="2">Uncharacterized protein</fullName>
    </submittedName>
</protein>
<keyword evidence="3" id="KW-1185">Reference proteome</keyword>
<evidence type="ECO:0000256" key="1">
    <source>
        <dbReference type="SAM" id="MobiDB-lite"/>
    </source>
</evidence>
<dbReference type="RefSeq" id="WP_275227166.1">
    <property type="nucleotide sequence ID" value="NZ_JARESE010000013.1"/>
</dbReference>
<reference evidence="2 3" key="1">
    <citation type="submission" date="2023-03" db="EMBL/GenBank/DDBJ databases">
        <title>NovoSphingobium album sp. nov. isolated from polycyclic aromatic hydrocarbons- and heavy-metal polluted soil.</title>
        <authorList>
            <person name="Liu Z."/>
            <person name="Wang K."/>
        </authorList>
    </citation>
    <scope>NUCLEOTIDE SEQUENCE [LARGE SCALE GENOMIC DNA]</scope>
    <source>
        <strain evidence="2 3">H3SJ31-1</strain>
    </source>
</reference>
<feature type="region of interest" description="Disordered" evidence="1">
    <location>
        <begin position="30"/>
        <end position="52"/>
    </location>
</feature>
<organism evidence="2 3">
    <name type="scientific">Novosphingobium album</name>
    <name type="common">ex Liu et al. 2023</name>
    <dbReference type="NCBI Taxonomy" id="3031130"/>
    <lineage>
        <taxon>Bacteria</taxon>
        <taxon>Pseudomonadati</taxon>
        <taxon>Pseudomonadota</taxon>
        <taxon>Alphaproteobacteria</taxon>
        <taxon>Sphingomonadales</taxon>
        <taxon>Sphingomonadaceae</taxon>
        <taxon>Novosphingobium</taxon>
    </lineage>
</organism>
<evidence type="ECO:0000313" key="3">
    <source>
        <dbReference type="Proteomes" id="UP001216253"/>
    </source>
</evidence>